<reference evidence="3" key="1">
    <citation type="submission" date="2018-12" db="EMBL/GenBank/DDBJ databases">
        <title>Genome sequence of Peanibacillus sp.</title>
        <authorList>
            <person name="Subramani G."/>
            <person name="Srinivasan S."/>
            <person name="Kim M.K."/>
        </authorList>
    </citation>
    <scope>NUCLEOTIDE SEQUENCE [LARGE SCALE GENOMIC DNA]</scope>
    <source>
        <strain evidence="3">18JY67-1</strain>
    </source>
</reference>
<evidence type="ECO:0000313" key="2">
    <source>
        <dbReference type="EMBL" id="AZN39573.1"/>
    </source>
</evidence>
<keyword evidence="1" id="KW-0812">Transmembrane</keyword>
<dbReference type="AlphaFoldDB" id="A0A3Q8X3F6"/>
<dbReference type="KEGG" id="palb:EJC50_07780"/>
<sequence>MVELIFVLYVILSAIAIRVLYSCSLQEWLLRLTIVSALPVIGWLFPIFWPKSWSRKKDDEALKQIFEFQDEPEVHQMGIYSRVEAEKETNVVSIEEALLVSGHMDRRSVMINVLKKDSFQYMDILQIAVSNEDTETSHYAVTAVMELKRKLMLALQELSVQYESNKTDPVILREYADVLHSYTKSGFLDEQTLRKHKFTYITVLDHLIAVSPESETAYLEKIEAELELNKLIEAEQTANLYFARYPHSEEAFLILMKVYFYMKSYRKMMDTLEQLKKSPLRLSNRALTLVRFWSEGA</sequence>
<dbReference type="Proteomes" id="UP000272528">
    <property type="component" value="Chromosome"/>
</dbReference>
<accession>A0A3Q8X3F6</accession>
<gene>
    <name evidence="2" type="ORF">EJC50_07780</name>
</gene>
<dbReference type="OrthoDB" id="1933450at2"/>
<evidence type="ECO:0000256" key="1">
    <source>
        <dbReference type="SAM" id="Phobius"/>
    </source>
</evidence>
<keyword evidence="1" id="KW-0472">Membrane</keyword>
<keyword evidence="1" id="KW-1133">Transmembrane helix</keyword>
<feature type="transmembrane region" description="Helical" evidence="1">
    <location>
        <begin position="6"/>
        <end position="21"/>
    </location>
</feature>
<protein>
    <submittedName>
        <fullName evidence="2">Uncharacterized protein</fullName>
    </submittedName>
</protein>
<name>A0A3Q8X3F6_9BACL</name>
<dbReference type="EMBL" id="CP034437">
    <property type="protein sequence ID" value="AZN39573.1"/>
    <property type="molecule type" value="Genomic_DNA"/>
</dbReference>
<dbReference type="InterPro" id="IPR011990">
    <property type="entry name" value="TPR-like_helical_dom_sf"/>
</dbReference>
<keyword evidence="3" id="KW-1185">Reference proteome</keyword>
<organism evidence="2 3">
    <name type="scientific">Paenibacillus albus</name>
    <dbReference type="NCBI Taxonomy" id="2495582"/>
    <lineage>
        <taxon>Bacteria</taxon>
        <taxon>Bacillati</taxon>
        <taxon>Bacillota</taxon>
        <taxon>Bacilli</taxon>
        <taxon>Bacillales</taxon>
        <taxon>Paenibacillaceae</taxon>
        <taxon>Paenibacillus</taxon>
    </lineage>
</organism>
<evidence type="ECO:0000313" key="3">
    <source>
        <dbReference type="Proteomes" id="UP000272528"/>
    </source>
</evidence>
<proteinExistence type="predicted"/>
<dbReference type="SUPFAM" id="SSF48452">
    <property type="entry name" value="TPR-like"/>
    <property type="match status" value="1"/>
</dbReference>
<dbReference type="RefSeq" id="WP_126014277.1">
    <property type="nucleotide sequence ID" value="NZ_CP034437.1"/>
</dbReference>
<feature type="transmembrane region" description="Helical" evidence="1">
    <location>
        <begin position="28"/>
        <end position="49"/>
    </location>
</feature>